<gene>
    <name evidence="5" type="ORF">MHL29_01870</name>
</gene>
<dbReference type="InterPro" id="IPR000524">
    <property type="entry name" value="Tscrpt_reg_HTH_GntR"/>
</dbReference>
<accession>A0ABS9PYC7</accession>
<evidence type="ECO:0000256" key="2">
    <source>
        <dbReference type="ARBA" id="ARBA00023125"/>
    </source>
</evidence>
<dbReference type="InterPro" id="IPR036390">
    <property type="entry name" value="WH_DNA-bd_sf"/>
</dbReference>
<feature type="domain" description="HTH gntR-type" evidence="4">
    <location>
        <begin position="4"/>
        <end position="76"/>
    </location>
</feature>
<dbReference type="Pfam" id="PF07729">
    <property type="entry name" value="FCD"/>
    <property type="match status" value="1"/>
</dbReference>
<dbReference type="InterPro" id="IPR011711">
    <property type="entry name" value="GntR_C"/>
</dbReference>
<keyword evidence="2" id="KW-0238">DNA-binding</keyword>
<dbReference type="CDD" id="cd07377">
    <property type="entry name" value="WHTH_GntR"/>
    <property type="match status" value="1"/>
</dbReference>
<dbReference type="PROSITE" id="PS50949">
    <property type="entry name" value="HTH_GNTR"/>
    <property type="match status" value="1"/>
</dbReference>
<evidence type="ECO:0000259" key="4">
    <source>
        <dbReference type="PROSITE" id="PS50949"/>
    </source>
</evidence>
<dbReference type="Pfam" id="PF00392">
    <property type="entry name" value="GntR"/>
    <property type="match status" value="1"/>
</dbReference>
<dbReference type="EMBL" id="JAKRCV010000003">
    <property type="protein sequence ID" value="MCG7320642.1"/>
    <property type="molecule type" value="Genomic_DNA"/>
</dbReference>
<dbReference type="SUPFAM" id="SSF48008">
    <property type="entry name" value="GntR ligand-binding domain-like"/>
    <property type="match status" value="1"/>
</dbReference>
<dbReference type="Gene3D" id="1.10.10.10">
    <property type="entry name" value="Winged helix-like DNA-binding domain superfamily/Winged helix DNA-binding domain"/>
    <property type="match status" value="1"/>
</dbReference>
<organism evidence="5 6">
    <name type="scientific">Arsenicicoccus bolidensis</name>
    <dbReference type="NCBI Taxonomy" id="229480"/>
    <lineage>
        <taxon>Bacteria</taxon>
        <taxon>Bacillati</taxon>
        <taxon>Actinomycetota</taxon>
        <taxon>Actinomycetes</taxon>
        <taxon>Micrococcales</taxon>
        <taxon>Intrasporangiaceae</taxon>
        <taxon>Arsenicicoccus</taxon>
    </lineage>
</organism>
<dbReference type="PANTHER" id="PTHR43537">
    <property type="entry name" value="TRANSCRIPTIONAL REGULATOR, GNTR FAMILY"/>
    <property type="match status" value="1"/>
</dbReference>
<reference evidence="5 6" key="1">
    <citation type="submission" date="2022-02" db="EMBL/GenBank/DDBJ databases">
        <title>Uncovering new skin microbiome diversity through culturing and metagenomics.</title>
        <authorList>
            <person name="Conlan S."/>
            <person name="Deming C."/>
            <person name="Nisc Comparative Sequencing Program N."/>
            <person name="Segre J.A."/>
        </authorList>
    </citation>
    <scope>NUCLEOTIDE SEQUENCE [LARGE SCALE GENOMIC DNA]</scope>
    <source>
        <strain evidence="5 6">ACRQZ</strain>
    </source>
</reference>
<name>A0ABS9PYC7_9MICO</name>
<comment type="caution">
    <text evidence="5">The sequence shown here is derived from an EMBL/GenBank/DDBJ whole genome shotgun (WGS) entry which is preliminary data.</text>
</comment>
<dbReference type="PANTHER" id="PTHR43537:SF5">
    <property type="entry name" value="UXU OPERON TRANSCRIPTIONAL REGULATOR"/>
    <property type="match status" value="1"/>
</dbReference>
<protein>
    <submittedName>
        <fullName evidence="5">FCD domain-containing protein</fullName>
    </submittedName>
</protein>
<evidence type="ECO:0000256" key="1">
    <source>
        <dbReference type="ARBA" id="ARBA00023015"/>
    </source>
</evidence>
<keyword evidence="6" id="KW-1185">Reference proteome</keyword>
<dbReference type="SMART" id="SM00345">
    <property type="entry name" value="HTH_GNTR"/>
    <property type="match status" value="1"/>
</dbReference>
<evidence type="ECO:0000313" key="6">
    <source>
        <dbReference type="Proteomes" id="UP001521931"/>
    </source>
</evidence>
<keyword evidence="1" id="KW-0805">Transcription regulation</keyword>
<dbReference type="Proteomes" id="UP001521931">
    <property type="component" value="Unassembled WGS sequence"/>
</dbReference>
<sequence>MTDMKAYESVVHHVESGILAGSLRVGAHLPPERDLAVELGVSRSAVREGIRALEAQGLVSSAVGAGNDAGTRITDQRSEALSRLLRLHVALAKYPVDEVVEARVALERSSLALAAQRLDEESRLRLRGLLDRMAEPDTTQDEFNALDTDFHVVLAEVGRNRLMTDMTVAVRESLRRPILDAERSLGDWDGFRGELQEHHEAIYAAVVDGDQRRAADLVEAHIRAAYAILPIVLDGAPGSTPPAIGHQ</sequence>
<dbReference type="SUPFAM" id="SSF46785">
    <property type="entry name" value="Winged helix' DNA-binding domain"/>
    <property type="match status" value="1"/>
</dbReference>
<dbReference type="SMART" id="SM00895">
    <property type="entry name" value="FCD"/>
    <property type="match status" value="1"/>
</dbReference>
<dbReference type="InterPro" id="IPR036388">
    <property type="entry name" value="WH-like_DNA-bd_sf"/>
</dbReference>
<keyword evidence="3" id="KW-0804">Transcription</keyword>
<dbReference type="InterPro" id="IPR008920">
    <property type="entry name" value="TF_FadR/GntR_C"/>
</dbReference>
<dbReference type="PRINTS" id="PR00035">
    <property type="entry name" value="HTHGNTR"/>
</dbReference>
<evidence type="ECO:0000313" key="5">
    <source>
        <dbReference type="EMBL" id="MCG7320642.1"/>
    </source>
</evidence>
<proteinExistence type="predicted"/>
<dbReference type="Gene3D" id="1.20.120.530">
    <property type="entry name" value="GntR ligand-binding domain-like"/>
    <property type="match status" value="1"/>
</dbReference>
<evidence type="ECO:0000256" key="3">
    <source>
        <dbReference type="ARBA" id="ARBA00023163"/>
    </source>
</evidence>